<dbReference type="Proteomes" id="UP001302812">
    <property type="component" value="Unassembled WGS sequence"/>
</dbReference>
<protein>
    <submittedName>
        <fullName evidence="2">Uncharacterized protein</fullName>
    </submittedName>
</protein>
<evidence type="ECO:0000313" key="2">
    <source>
        <dbReference type="EMBL" id="KAK4107008.1"/>
    </source>
</evidence>
<gene>
    <name evidence="2" type="ORF">N656DRAFT_793462</name>
</gene>
<dbReference type="EMBL" id="MU853388">
    <property type="protein sequence ID" value="KAK4107008.1"/>
    <property type="molecule type" value="Genomic_DNA"/>
</dbReference>
<name>A0AAN6T6W5_9PEZI</name>
<dbReference type="AlphaFoldDB" id="A0AAN6T6W5"/>
<keyword evidence="3" id="KW-1185">Reference proteome</keyword>
<evidence type="ECO:0000313" key="3">
    <source>
        <dbReference type="Proteomes" id="UP001302812"/>
    </source>
</evidence>
<dbReference type="GeneID" id="89941297"/>
<accession>A0AAN6T6W5</accession>
<feature type="compositionally biased region" description="Acidic residues" evidence="1">
    <location>
        <begin position="230"/>
        <end position="243"/>
    </location>
</feature>
<comment type="caution">
    <text evidence="2">The sequence shown here is derived from an EMBL/GenBank/DDBJ whole genome shotgun (WGS) entry which is preliminary data.</text>
</comment>
<proteinExistence type="predicted"/>
<dbReference type="RefSeq" id="XP_064664578.1">
    <property type="nucleotide sequence ID" value="XM_064817172.1"/>
</dbReference>
<sequence>MNFHTRQPLHIDVWGCDLFLLEQWDADSTQPPDKQTAQIFSRFLQLPLSERLVRHPIHDPSLLCLDLSQAEQDILALTRPYNERKPNGDVWLRTYYGPGSDEAFTAILASVDAPDCPLSDAARYDYGDDWQRMMLRARYNYYHLTRKVGVIYVLNDLTLGPAQGSGDGDVRPEDRQLLVERYDADSRTVRWRRMGAEEACEHAGLINSASIDDHPVCTTAEIGDDYYRDSEEEDEGEDGDEDWDGGHEDCVHHPLIFPGLVHQ</sequence>
<reference evidence="2" key="1">
    <citation type="journal article" date="2023" name="Mol. Phylogenet. Evol.">
        <title>Genome-scale phylogeny and comparative genomics of the fungal order Sordariales.</title>
        <authorList>
            <person name="Hensen N."/>
            <person name="Bonometti L."/>
            <person name="Westerberg I."/>
            <person name="Brannstrom I.O."/>
            <person name="Guillou S."/>
            <person name="Cros-Aarteil S."/>
            <person name="Calhoun S."/>
            <person name="Haridas S."/>
            <person name="Kuo A."/>
            <person name="Mondo S."/>
            <person name="Pangilinan J."/>
            <person name="Riley R."/>
            <person name="LaButti K."/>
            <person name="Andreopoulos B."/>
            <person name="Lipzen A."/>
            <person name="Chen C."/>
            <person name="Yan M."/>
            <person name="Daum C."/>
            <person name="Ng V."/>
            <person name="Clum A."/>
            <person name="Steindorff A."/>
            <person name="Ohm R.A."/>
            <person name="Martin F."/>
            <person name="Silar P."/>
            <person name="Natvig D.O."/>
            <person name="Lalanne C."/>
            <person name="Gautier V."/>
            <person name="Ament-Velasquez S.L."/>
            <person name="Kruys A."/>
            <person name="Hutchinson M.I."/>
            <person name="Powell A.J."/>
            <person name="Barry K."/>
            <person name="Miller A.N."/>
            <person name="Grigoriev I.V."/>
            <person name="Debuchy R."/>
            <person name="Gladieux P."/>
            <person name="Hiltunen Thoren M."/>
            <person name="Johannesson H."/>
        </authorList>
    </citation>
    <scope>NUCLEOTIDE SEQUENCE</scope>
    <source>
        <strain evidence="2">CBS 508.74</strain>
    </source>
</reference>
<feature type="region of interest" description="Disordered" evidence="1">
    <location>
        <begin position="222"/>
        <end position="249"/>
    </location>
</feature>
<evidence type="ECO:0000256" key="1">
    <source>
        <dbReference type="SAM" id="MobiDB-lite"/>
    </source>
</evidence>
<organism evidence="2 3">
    <name type="scientific">Canariomyces notabilis</name>
    <dbReference type="NCBI Taxonomy" id="2074819"/>
    <lineage>
        <taxon>Eukaryota</taxon>
        <taxon>Fungi</taxon>
        <taxon>Dikarya</taxon>
        <taxon>Ascomycota</taxon>
        <taxon>Pezizomycotina</taxon>
        <taxon>Sordariomycetes</taxon>
        <taxon>Sordariomycetidae</taxon>
        <taxon>Sordariales</taxon>
        <taxon>Chaetomiaceae</taxon>
        <taxon>Canariomyces</taxon>
    </lineage>
</organism>
<reference evidence="2" key="2">
    <citation type="submission" date="2023-05" db="EMBL/GenBank/DDBJ databases">
        <authorList>
            <consortium name="Lawrence Berkeley National Laboratory"/>
            <person name="Steindorff A."/>
            <person name="Hensen N."/>
            <person name="Bonometti L."/>
            <person name="Westerberg I."/>
            <person name="Brannstrom I.O."/>
            <person name="Guillou S."/>
            <person name="Cros-Aarteil S."/>
            <person name="Calhoun S."/>
            <person name="Haridas S."/>
            <person name="Kuo A."/>
            <person name="Mondo S."/>
            <person name="Pangilinan J."/>
            <person name="Riley R."/>
            <person name="Labutti K."/>
            <person name="Andreopoulos B."/>
            <person name="Lipzen A."/>
            <person name="Chen C."/>
            <person name="Yanf M."/>
            <person name="Daum C."/>
            <person name="Ng V."/>
            <person name="Clum A."/>
            <person name="Ohm R."/>
            <person name="Martin F."/>
            <person name="Silar P."/>
            <person name="Natvig D."/>
            <person name="Lalanne C."/>
            <person name="Gautier V."/>
            <person name="Ament-Velasquez S.L."/>
            <person name="Kruys A."/>
            <person name="Hutchinson M.I."/>
            <person name="Powell A.J."/>
            <person name="Barry K."/>
            <person name="Miller A.N."/>
            <person name="Grigoriev I.V."/>
            <person name="Debuchy R."/>
            <person name="Gladieux P."/>
            <person name="Thoren M.H."/>
            <person name="Johannesson H."/>
        </authorList>
    </citation>
    <scope>NUCLEOTIDE SEQUENCE</scope>
    <source>
        <strain evidence="2">CBS 508.74</strain>
    </source>
</reference>